<keyword evidence="6" id="KW-0560">Oxidoreductase</keyword>
<accession>A0A178CWQ9</accession>
<proteinExistence type="inferred from homology"/>
<evidence type="ECO:0000256" key="7">
    <source>
        <dbReference type="ARBA" id="ARBA00023004"/>
    </source>
</evidence>
<gene>
    <name evidence="9" type="ORF">AYO20_06534</name>
</gene>
<dbReference type="SUPFAM" id="SSF54593">
    <property type="entry name" value="Glyoxalase/Bleomycin resistance protein/Dihydroxybiphenyl dioxygenase"/>
    <property type="match status" value="1"/>
</dbReference>
<protein>
    <recommendedName>
        <fullName evidence="8">VOC domain-containing protein</fullName>
    </recommendedName>
</protein>
<dbReference type="GO" id="GO:0008198">
    <property type="term" value="F:ferrous iron binding"/>
    <property type="evidence" value="ECO:0007669"/>
    <property type="project" value="InterPro"/>
</dbReference>
<dbReference type="InterPro" id="IPR037523">
    <property type="entry name" value="VOC_core"/>
</dbReference>
<keyword evidence="5" id="KW-0223">Dioxygenase</keyword>
<evidence type="ECO:0000256" key="6">
    <source>
        <dbReference type="ARBA" id="ARBA00023002"/>
    </source>
</evidence>
<keyword evidence="3" id="KW-0479">Metal-binding</keyword>
<organism evidence="9 10">
    <name type="scientific">Fonsecaea nubica</name>
    <dbReference type="NCBI Taxonomy" id="856822"/>
    <lineage>
        <taxon>Eukaryota</taxon>
        <taxon>Fungi</taxon>
        <taxon>Dikarya</taxon>
        <taxon>Ascomycota</taxon>
        <taxon>Pezizomycotina</taxon>
        <taxon>Eurotiomycetes</taxon>
        <taxon>Chaetothyriomycetidae</taxon>
        <taxon>Chaetothyriales</taxon>
        <taxon>Herpotrichiellaceae</taxon>
        <taxon>Fonsecaea</taxon>
    </lineage>
</organism>
<evidence type="ECO:0000256" key="3">
    <source>
        <dbReference type="ARBA" id="ARBA00022723"/>
    </source>
</evidence>
<evidence type="ECO:0000313" key="10">
    <source>
        <dbReference type="Proteomes" id="UP000185904"/>
    </source>
</evidence>
<name>A0A178CWQ9_9EURO</name>
<evidence type="ECO:0000313" key="9">
    <source>
        <dbReference type="EMBL" id="OAL34278.1"/>
    </source>
</evidence>
<dbReference type="EMBL" id="LVCJ01000041">
    <property type="protein sequence ID" value="OAL34278.1"/>
    <property type="molecule type" value="Genomic_DNA"/>
</dbReference>
<dbReference type="Proteomes" id="UP000185904">
    <property type="component" value="Unassembled WGS sequence"/>
</dbReference>
<keyword evidence="10" id="KW-1185">Reference proteome</keyword>
<sequence>MAHVVFQTNNLKPMVEFYKRFLNAHASYENDFACFLTYDEEHHRVAIVQIPSLGPRDPKAAGLQHMAFTYNSLDDFANAYLQRKSNGIEPVWCVNHGPTTSMYYDDPDGNRTEIQVDNFDTVQGASEFMASKQFNENPIGTDFDPKELIRRLNSGEDHASIKKRVEIGPRALPVH</sequence>
<dbReference type="GeneID" id="34589948"/>
<evidence type="ECO:0000259" key="8">
    <source>
        <dbReference type="PROSITE" id="PS51819"/>
    </source>
</evidence>
<dbReference type="PROSITE" id="PS00082">
    <property type="entry name" value="EXTRADIOL_DIOXYGENAS"/>
    <property type="match status" value="1"/>
</dbReference>
<keyword evidence="7" id="KW-0408">Iron</keyword>
<evidence type="ECO:0000256" key="1">
    <source>
        <dbReference type="ARBA" id="ARBA00001954"/>
    </source>
</evidence>
<keyword evidence="4" id="KW-0058">Aromatic hydrocarbons catabolism</keyword>
<comment type="cofactor">
    <cofactor evidence="1">
        <name>Fe(2+)</name>
        <dbReference type="ChEBI" id="CHEBI:29033"/>
    </cofactor>
</comment>
<dbReference type="Gene3D" id="3.10.180.10">
    <property type="entry name" value="2,3-Dihydroxybiphenyl 1,2-Dioxygenase, domain 1"/>
    <property type="match status" value="1"/>
</dbReference>
<reference evidence="9 10" key="1">
    <citation type="submission" date="2016-03" db="EMBL/GenBank/DDBJ databases">
        <title>The draft genome sequence of Fonsecaea nubica causative agent of cutaneous subcutaneous infection in human host.</title>
        <authorList>
            <person name="Costa F."/>
            <person name="Sybren D.H."/>
            <person name="Raittz R.T."/>
            <person name="Weiss V.A."/>
            <person name="Leao A.C."/>
            <person name="Gomes R."/>
            <person name="De Souza E.M."/>
            <person name="Pedrosa F.O."/>
            <person name="Steffens M.B."/>
            <person name="Bombassaro A."/>
            <person name="Tadra-Sfeir M.Z."/>
            <person name="Moreno L.F."/>
            <person name="Najafzadeh M.J."/>
            <person name="Felipe M.S."/>
            <person name="Teixeira M."/>
            <person name="Sun J."/>
            <person name="Xi L."/>
            <person name="Castro M.A."/>
            <person name="Vicente V.A."/>
        </authorList>
    </citation>
    <scope>NUCLEOTIDE SEQUENCE [LARGE SCALE GENOMIC DNA]</scope>
    <source>
        <strain evidence="9 10">CBS 269.64</strain>
    </source>
</reference>
<dbReference type="GO" id="GO:0051213">
    <property type="term" value="F:dioxygenase activity"/>
    <property type="evidence" value="ECO:0007669"/>
    <property type="project" value="UniProtKB-KW"/>
</dbReference>
<dbReference type="RefSeq" id="XP_022499290.1">
    <property type="nucleotide sequence ID" value="XM_022644823.1"/>
</dbReference>
<evidence type="ECO:0000256" key="4">
    <source>
        <dbReference type="ARBA" id="ARBA00022797"/>
    </source>
</evidence>
<evidence type="ECO:0000256" key="5">
    <source>
        <dbReference type="ARBA" id="ARBA00022964"/>
    </source>
</evidence>
<dbReference type="PROSITE" id="PS51819">
    <property type="entry name" value="VOC"/>
    <property type="match status" value="1"/>
</dbReference>
<dbReference type="Pfam" id="PF00903">
    <property type="entry name" value="Glyoxalase"/>
    <property type="match status" value="1"/>
</dbReference>
<dbReference type="InterPro" id="IPR000486">
    <property type="entry name" value="Xdiol_ring_cleave_dOase_1/2"/>
</dbReference>
<comment type="caution">
    <text evidence="9">The sequence shown here is derived from an EMBL/GenBank/DDBJ whole genome shotgun (WGS) entry which is preliminary data.</text>
</comment>
<dbReference type="InterPro" id="IPR029068">
    <property type="entry name" value="Glyas_Bleomycin-R_OHBP_Dase"/>
</dbReference>
<dbReference type="InterPro" id="IPR004360">
    <property type="entry name" value="Glyas_Fos-R_dOase_dom"/>
</dbReference>
<dbReference type="AlphaFoldDB" id="A0A178CWQ9"/>
<comment type="similarity">
    <text evidence="2">Belongs to the extradiol ring-cleavage dioxygenase family.</text>
</comment>
<dbReference type="OrthoDB" id="5371818at2759"/>
<evidence type="ECO:0000256" key="2">
    <source>
        <dbReference type="ARBA" id="ARBA00008784"/>
    </source>
</evidence>
<feature type="domain" description="VOC" evidence="8">
    <location>
        <begin position="1"/>
        <end position="117"/>
    </location>
</feature>